<dbReference type="PRINTS" id="PR00449">
    <property type="entry name" value="RASTRNSFRMNG"/>
</dbReference>
<dbReference type="OrthoDB" id="5914890at2759"/>
<dbReference type="SMART" id="SM00174">
    <property type="entry name" value="RHO"/>
    <property type="match status" value="1"/>
</dbReference>
<keyword evidence="1" id="KW-0547">Nucleotide-binding</keyword>
<keyword evidence="4" id="KW-1185">Reference proteome</keyword>
<dbReference type="InterPro" id="IPR027417">
    <property type="entry name" value="P-loop_NTPase"/>
</dbReference>
<sequence length="335" mass="36841">MMFWGQNQRENIEPSNDDLHCGQIRVLVVGDSGVGKTSLVRLIVKGSRIRRSSPTVGCTVSVKHTSYGGSGSSSNNSRGDTERGFFVELWDVSGHERYKDCRSLFYSQINGVIFVHDLAQRSTKSNLQKWASDVAATGTFSAPLSSGGPLGLLVPYIVIGNKADITEKVGERLSNGNLVDAARQWVQKKGLIQPSEELPLVESFPGSGGLIAAAKEARYDKEAVLKFFNMLIKRRYFADELHSPSPWSSTPFQRPPQCLDEDISNSDQYNTTPSLYNDPYASNLVPRIPSQRNLTPSTTLYPEQTPVSASEITSKNLPRFCSTGSLAANNTRLKF</sequence>
<dbReference type="GO" id="GO:0005525">
    <property type="term" value="F:GTP binding"/>
    <property type="evidence" value="ECO:0007669"/>
    <property type="project" value="UniProtKB-KW"/>
</dbReference>
<evidence type="ECO:0000313" key="4">
    <source>
        <dbReference type="Proteomes" id="UP000316621"/>
    </source>
</evidence>
<protein>
    <submittedName>
        <fullName evidence="3">Uncharacterized protein</fullName>
    </submittedName>
</protein>
<evidence type="ECO:0000313" key="3">
    <source>
        <dbReference type="EMBL" id="RZC64789.1"/>
    </source>
</evidence>
<dbReference type="InterPro" id="IPR025662">
    <property type="entry name" value="Sigma_54_int_dom_ATP-bd_1"/>
</dbReference>
<dbReference type="PROSITE" id="PS00675">
    <property type="entry name" value="SIGMA54_INTERACT_1"/>
    <property type="match status" value="1"/>
</dbReference>
<dbReference type="Proteomes" id="UP000316621">
    <property type="component" value="Chromosome 6"/>
</dbReference>
<dbReference type="PANTHER" id="PTHR24073">
    <property type="entry name" value="DRAB5-RELATED"/>
    <property type="match status" value="1"/>
</dbReference>
<evidence type="ECO:0000256" key="2">
    <source>
        <dbReference type="ARBA" id="ARBA00023134"/>
    </source>
</evidence>
<dbReference type="Gramene" id="RZC64789">
    <property type="protein sequence ID" value="RZC64789"/>
    <property type="gene ID" value="C5167_008473"/>
</dbReference>
<dbReference type="STRING" id="3469.A0A4Y7JYK5"/>
<dbReference type="Gene3D" id="3.40.50.300">
    <property type="entry name" value="P-loop containing nucleotide triphosphate hydrolases"/>
    <property type="match status" value="1"/>
</dbReference>
<keyword evidence="2" id="KW-0342">GTP-binding</keyword>
<gene>
    <name evidence="3" type="ORF">C5167_008473</name>
</gene>
<dbReference type="SMART" id="SM00175">
    <property type="entry name" value="RAB"/>
    <property type="match status" value="1"/>
</dbReference>
<proteinExistence type="predicted"/>
<dbReference type="SUPFAM" id="SSF52540">
    <property type="entry name" value="P-loop containing nucleoside triphosphate hydrolases"/>
    <property type="match status" value="1"/>
</dbReference>
<reference evidence="3 4" key="1">
    <citation type="journal article" date="2018" name="Science">
        <title>The opium poppy genome and morphinan production.</title>
        <authorList>
            <person name="Guo L."/>
            <person name="Winzer T."/>
            <person name="Yang X."/>
            <person name="Li Y."/>
            <person name="Ning Z."/>
            <person name="He Z."/>
            <person name="Teodor R."/>
            <person name="Lu Y."/>
            <person name="Bowser T.A."/>
            <person name="Graham I.A."/>
            <person name="Ye K."/>
        </authorList>
    </citation>
    <scope>NUCLEOTIDE SEQUENCE [LARGE SCALE GENOMIC DNA]</scope>
    <source>
        <strain evidence="4">cv. HN1</strain>
        <tissue evidence="3">Leaves</tissue>
    </source>
</reference>
<dbReference type="NCBIfam" id="TIGR00231">
    <property type="entry name" value="small_GTP"/>
    <property type="match status" value="1"/>
</dbReference>
<dbReference type="AlphaFoldDB" id="A0A4Y7JYK5"/>
<dbReference type="EMBL" id="CM010720">
    <property type="protein sequence ID" value="RZC64789.1"/>
    <property type="molecule type" value="Genomic_DNA"/>
</dbReference>
<dbReference type="InterPro" id="IPR005225">
    <property type="entry name" value="Small_GTP-bd"/>
</dbReference>
<dbReference type="InterPro" id="IPR001806">
    <property type="entry name" value="Small_GTPase"/>
</dbReference>
<dbReference type="OMA" id="VELWDVC"/>
<name>A0A4Y7JYK5_PAPSO</name>
<dbReference type="GO" id="GO:0003924">
    <property type="term" value="F:GTPase activity"/>
    <property type="evidence" value="ECO:0007669"/>
    <property type="project" value="InterPro"/>
</dbReference>
<dbReference type="PROSITE" id="PS51419">
    <property type="entry name" value="RAB"/>
    <property type="match status" value="1"/>
</dbReference>
<dbReference type="Pfam" id="PF08477">
    <property type="entry name" value="Roc"/>
    <property type="match status" value="1"/>
</dbReference>
<accession>A0A4Y7JYK5</accession>
<organism evidence="3 4">
    <name type="scientific">Papaver somniferum</name>
    <name type="common">Opium poppy</name>
    <dbReference type="NCBI Taxonomy" id="3469"/>
    <lineage>
        <taxon>Eukaryota</taxon>
        <taxon>Viridiplantae</taxon>
        <taxon>Streptophyta</taxon>
        <taxon>Embryophyta</taxon>
        <taxon>Tracheophyta</taxon>
        <taxon>Spermatophyta</taxon>
        <taxon>Magnoliopsida</taxon>
        <taxon>Ranunculales</taxon>
        <taxon>Papaveraceae</taxon>
        <taxon>Papaveroideae</taxon>
        <taxon>Papaver</taxon>
    </lineage>
</organism>
<evidence type="ECO:0000256" key="1">
    <source>
        <dbReference type="ARBA" id="ARBA00022741"/>
    </source>
</evidence>